<proteinExistence type="predicted"/>
<evidence type="ECO:0000313" key="3">
    <source>
        <dbReference type="Proteomes" id="UP000707451"/>
    </source>
</evidence>
<evidence type="ECO:0000256" key="1">
    <source>
        <dbReference type="SAM" id="MobiDB-lite"/>
    </source>
</evidence>
<gene>
    <name evidence="2" type="ORF">KI688_005641</name>
</gene>
<feature type="region of interest" description="Disordered" evidence="1">
    <location>
        <begin position="55"/>
        <end position="112"/>
    </location>
</feature>
<organism evidence="2 3">
    <name type="scientific">Linnemannia hyalina</name>
    <dbReference type="NCBI Taxonomy" id="64524"/>
    <lineage>
        <taxon>Eukaryota</taxon>
        <taxon>Fungi</taxon>
        <taxon>Fungi incertae sedis</taxon>
        <taxon>Mucoromycota</taxon>
        <taxon>Mortierellomycotina</taxon>
        <taxon>Mortierellomycetes</taxon>
        <taxon>Mortierellales</taxon>
        <taxon>Mortierellaceae</taxon>
        <taxon>Linnemannia</taxon>
    </lineage>
</organism>
<accession>A0A9P7Y4Q1</accession>
<dbReference type="AlphaFoldDB" id="A0A9P7Y4Q1"/>
<protein>
    <submittedName>
        <fullName evidence="2">Uncharacterized protein</fullName>
    </submittedName>
</protein>
<keyword evidence="3" id="KW-1185">Reference proteome</keyword>
<feature type="compositionally biased region" description="Low complexity" evidence="1">
    <location>
        <begin position="73"/>
        <end position="93"/>
    </location>
</feature>
<evidence type="ECO:0000313" key="2">
    <source>
        <dbReference type="EMBL" id="KAG9071429.1"/>
    </source>
</evidence>
<sequence length="112" mass="11679">MTNPDFDNADFDINDISSMLKDIDSVNLALDSLDGRADRLTASLASLLKAQSQPNPYVNVEAASLDKDEEEPSSTSSTTAPSSTASTTSMNSTPAPPPSAASSHGSEESRSE</sequence>
<name>A0A9P7Y4Q1_9FUNG</name>
<comment type="caution">
    <text evidence="2">The sequence shown here is derived from an EMBL/GenBank/DDBJ whole genome shotgun (WGS) entry which is preliminary data.</text>
</comment>
<reference evidence="2" key="1">
    <citation type="submission" date="2021-06" db="EMBL/GenBank/DDBJ databases">
        <title>Genome Sequence of Mortierella hyaline Strain SCG-10, a Cold-Adapted, Nitrate-Reducing Fungus Isolated from Soil in Minnesota, USA.</title>
        <authorList>
            <person name="Aldossari N."/>
        </authorList>
    </citation>
    <scope>NUCLEOTIDE SEQUENCE</scope>
    <source>
        <strain evidence="2">SCG-10</strain>
    </source>
</reference>
<dbReference type="OrthoDB" id="2435588at2759"/>
<dbReference type="EMBL" id="JAHRHY010000002">
    <property type="protein sequence ID" value="KAG9071429.1"/>
    <property type="molecule type" value="Genomic_DNA"/>
</dbReference>
<dbReference type="Proteomes" id="UP000707451">
    <property type="component" value="Unassembled WGS sequence"/>
</dbReference>